<dbReference type="RefSeq" id="WP_093338289.1">
    <property type="nucleotide sequence ID" value="NZ_FOUY01000004.1"/>
</dbReference>
<dbReference type="InterPro" id="IPR013766">
    <property type="entry name" value="Thioredoxin_domain"/>
</dbReference>
<dbReference type="SUPFAM" id="SSF52833">
    <property type="entry name" value="Thioredoxin-like"/>
    <property type="match status" value="1"/>
</dbReference>
<keyword evidence="5" id="KW-0676">Redox-active center</keyword>
<keyword evidence="2" id="KW-0732">Signal</keyword>
<dbReference type="InterPro" id="IPR012336">
    <property type="entry name" value="Thioredoxin-like_fold"/>
</dbReference>
<gene>
    <name evidence="7" type="ORF">SAMN05216207_100451</name>
</gene>
<dbReference type="InterPro" id="IPR036249">
    <property type="entry name" value="Thioredoxin-like_sf"/>
</dbReference>
<evidence type="ECO:0000313" key="8">
    <source>
        <dbReference type="Proteomes" id="UP000199614"/>
    </source>
</evidence>
<feature type="domain" description="Thioredoxin" evidence="6">
    <location>
        <begin position="18"/>
        <end position="216"/>
    </location>
</feature>
<keyword evidence="8" id="KW-1185">Reference proteome</keyword>
<reference evidence="7 8" key="1">
    <citation type="submission" date="2016-10" db="EMBL/GenBank/DDBJ databases">
        <authorList>
            <person name="de Groot N.N."/>
        </authorList>
    </citation>
    <scope>NUCLEOTIDE SEQUENCE [LARGE SCALE GENOMIC DNA]</scope>
    <source>
        <strain evidence="7 8">CGMCC 4.1877</strain>
    </source>
</reference>
<dbReference type="Gene3D" id="3.40.30.10">
    <property type="entry name" value="Glutaredoxin"/>
    <property type="match status" value="1"/>
</dbReference>
<keyword evidence="4" id="KW-1015">Disulfide bond</keyword>
<dbReference type="EMBL" id="FOUY01000004">
    <property type="protein sequence ID" value="SFM87354.1"/>
    <property type="molecule type" value="Genomic_DNA"/>
</dbReference>
<sequence>MTRNVKISLLVVGAFALLVAGLLFATRPDAPPSDGAAGGARADALAPADAPRLNEAPNASATLVEFLDFQCPGCAQLQPIMGQLAQQYGDQVEFVIRDFPLPMHPNAEAAAVAAEAAHQQGQFVPMYEQLFQNQQAWAEQPDPTGIFRGYAEEIGLDMAGYDAAVADPATLDAVNADKEAGAAAGVQGTPTIFVNGEQVQVSSVQDITDALDAAVGR</sequence>
<name>A0A1I4UEC8_PSUAM</name>
<dbReference type="PANTHER" id="PTHR13887:SF14">
    <property type="entry name" value="DISULFIDE BOND FORMATION PROTEIN D"/>
    <property type="match status" value="1"/>
</dbReference>
<evidence type="ECO:0000256" key="4">
    <source>
        <dbReference type="ARBA" id="ARBA00023157"/>
    </source>
</evidence>
<dbReference type="PANTHER" id="PTHR13887">
    <property type="entry name" value="GLUTATHIONE S-TRANSFERASE KAPPA"/>
    <property type="match status" value="1"/>
</dbReference>
<dbReference type="STRING" id="260086.SAMN05216207_100451"/>
<dbReference type="GO" id="GO:0016491">
    <property type="term" value="F:oxidoreductase activity"/>
    <property type="evidence" value="ECO:0007669"/>
    <property type="project" value="UniProtKB-KW"/>
</dbReference>
<dbReference type="Proteomes" id="UP000199614">
    <property type="component" value="Unassembled WGS sequence"/>
</dbReference>
<organism evidence="7 8">
    <name type="scientific">Pseudonocardia ammonioxydans</name>
    <dbReference type="NCBI Taxonomy" id="260086"/>
    <lineage>
        <taxon>Bacteria</taxon>
        <taxon>Bacillati</taxon>
        <taxon>Actinomycetota</taxon>
        <taxon>Actinomycetes</taxon>
        <taxon>Pseudonocardiales</taxon>
        <taxon>Pseudonocardiaceae</taxon>
        <taxon>Pseudonocardia</taxon>
    </lineage>
</organism>
<accession>A0A1I4UEC8</accession>
<keyword evidence="3" id="KW-0560">Oxidoreductase</keyword>
<evidence type="ECO:0000259" key="6">
    <source>
        <dbReference type="PROSITE" id="PS51352"/>
    </source>
</evidence>
<proteinExistence type="inferred from homology"/>
<dbReference type="Pfam" id="PF13462">
    <property type="entry name" value="Thioredoxin_4"/>
    <property type="match status" value="1"/>
</dbReference>
<dbReference type="PROSITE" id="PS51352">
    <property type="entry name" value="THIOREDOXIN_2"/>
    <property type="match status" value="1"/>
</dbReference>
<dbReference type="OrthoDB" id="117402at2"/>
<evidence type="ECO:0000256" key="5">
    <source>
        <dbReference type="ARBA" id="ARBA00023284"/>
    </source>
</evidence>
<dbReference type="AlphaFoldDB" id="A0A1I4UEC8"/>
<evidence type="ECO:0000256" key="2">
    <source>
        <dbReference type="ARBA" id="ARBA00022729"/>
    </source>
</evidence>
<evidence type="ECO:0000256" key="3">
    <source>
        <dbReference type="ARBA" id="ARBA00023002"/>
    </source>
</evidence>
<evidence type="ECO:0000256" key="1">
    <source>
        <dbReference type="ARBA" id="ARBA00005791"/>
    </source>
</evidence>
<comment type="similarity">
    <text evidence="1">Belongs to the thioredoxin family. DsbA subfamily.</text>
</comment>
<protein>
    <submittedName>
        <fullName evidence="7">Thioredoxin</fullName>
    </submittedName>
</protein>
<evidence type="ECO:0000313" key="7">
    <source>
        <dbReference type="EMBL" id="SFM87354.1"/>
    </source>
</evidence>